<dbReference type="InterPro" id="IPR007146">
    <property type="entry name" value="Sas10/Utp3/C1D"/>
</dbReference>
<feature type="coiled-coil region" evidence="7">
    <location>
        <begin position="272"/>
        <end position="299"/>
    </location>
</feature>
<dbReference type="EMBL" id="MCFC01000004">
    <property type="protein sequence ID" value="ORY34080.1"/>
    <property type="molecule type" value="Genomic_DNA"/>
</dbReference>
<comment type="subcellular location">
    <subcellularLocation>
        <location evidence="1 6">Nucleus</location>
    </subcellularLocation>
</comment>
<dbReference type="GO" id="GO:0010468">
    <property type="term" value="P:regulation of gene expression"/>
    <property type="evidence" value="ECO:0007669"/>
    <property type="project" value="TreeGrafter"/>
</dbReference>
<dbReference type="STRING" id="71784.A0A1Y2BHN2"/>
<gene>
    <name evidence="9" type="ORF">BCR39DRAFT_518381</name>
</gene>
<evidence type="ECO:0000313" key="9">
    <source>
        <dbReference type="EMBL" id="ORY34080.1"/>
    </source>
</evidence>
<keyword evidence="7" id="KW-0175">Coiled coil</keyword>
<keyword evidence="5 6" id="KW-0539">Nucleus</keyword>
<dbReference type="OrthoDB" id="1421013at2759"/>
<dbReference type="InterPro" id="IPR011082">
    <property type="entry name" value="Exosome-assoc_fac/DNA_repair"/>
</dbReference>
<dbReference type="GO" id="GO:0000460">
    <property type="term" value="P:maturation of 5.8S rRNA"/>
    <property type="evidence" value="ECO:0007669"/>
    <property type="project" value="TreeGrafter"/>
</dbReference>
<dbReference type="Proteomes" id="UP000193986">
    <property type="component" value="Unassembled WGS sequence"/>
</dbReference>
<dbReference type="PANTHER" id="PTHR15341">
    <property type="entry name" value="SUN-COR STEROID HORMONE RECEPTOR CO-REPRESSOR"/>
    <property type="match status" value="1"/>
</dbReference>
<organism evidence="9 10">
    <name type="scientific">Naematelia encephala</name>
    <dbReference type="NCBI Taxonomy" id="71784"/>
    <lineage>
        <taxon>Eukaryota</taxon>
        <taxon>Fungi</taxon>
        <taxon>Dikarya</taxon>
        <taxon>Basidiomycota</taxon>
        <taxon>Agaricomycotina</taxon>
        <taxon>Tremellomycetes</taxon>
        <taxon>Tremellales</taxon>
        <taxon>Naemateliaceae</taxon>
        <taxon>Naematelia</taxon>
    </lineage>
</organism>
<evidence type="ECO:0000256" key="2">
    <source>
        <dbReference type="ARBA" id="ARBA00009154"/>
    </source>
</evidence>
<comment type="similarity">
    <text evidence="2 6">Belongs to the C1D family.</text>
</comment>
<dbReference type="AlphaFoldDB" id="A0A1Y2BHN2"/>
<comment type="caution">
    <text evidence="9">The sequence shown here is derived from an EMBL/GenBank/DDBJ whole genome shotgun (WGS) entry which is preliminary data.</text>
</comment>
<reference evidence="9 10" key="1">
    <citation type="submission" date="2016-07" db="EMBL/GenBank/DDBJ databases">
        <title>Pervasive Adenine N6-methylation of Active Genes in Fungi.</title>
        <authorList>
            <consortium name="DOE Joint Genome Institute"/>
            <person name="Mondo S.J."/>
            <person name="Dannebaum R.O."/>
            <person name="Kuo R.C."/>
            <person name="Labutti K."/>
            <person name="Haridas S."/>
            <person name="Kuo A."/>
            <person name="Salamov A."/>
            <person name="Ahrendt S.R."/>
            <person name="Lipzen A."/>
            <person name="Sullivan W."/>
            <person name="Andreopoulos W.B."/>
            <person name="Clum A."/>
            <person name="Lindquist E."/>
            <person name="Daum C."/>
            <person name="Ramamoorthy G.K."/>
            <person name="Gryganskyi A."/>
            <person name="Culley D."/>
            <person name="Magnuson J.K."/>
            <person name="James T.Y."/>
            <person name="O'Malley M.A."/>
            <person name="Stajich J.E."/>
            <person name="Spatafora J.W."/>
            <person name="Visel A."/>
            <person name="Grigoriev I.V."/>
        </authorList>
    </citation>
    <scope>NUCLEOTIDE SEQUENCE [LARGE SCALE GENOMIC DNA]</scope>
    <source>
        <strain evidence="9 10">68-887.2</strain>
    </source>
</reference>
<proteinExistence type="inferred from homology"/>
<dbReference type="InParanoid" id="A0A1Y2BHN2"/>
<evidence type="ECO:0000256" key="7">
    <source>
        <dbReference type="SAM" id="Coils"/>
    </source>
</evidence>
<dbReference type="PANTHER" id="PTHR15341:SF3">
    <property type="entry name" value="NUCLEAR NUCLEIC ACID-BINDING PROTEIN C1D"/>
    <property type="match status" value="1"/>
</dbReference>
<evidence type="ECO:0000256" key="1">
    <source>
        <dbReference type="ARBA" id="ARBA00004123"/>
    </source>
</evidence>
<evidence type="ECO:0000256" key="4">
    <source>
        <dbReference type="ARBA" id="ARBA00022884"/>
    </source>
</evidence>
<evidence type="ECO:0000313" key="10">
    <source>
        <dbReference type="Proteomes" id="UP000193986"/>
    </source>
</evidence>
<evidence type="ECO:0000256" key="8">
    <source>
        <dbReference type="SAM" id="MobiDB-lite"/>
    </source>
</evidence>
<evidence type="ECO:0000256" key="5">
    <source>
        <dbReference type="ARBA" id="ARBA00023242"/>
    </source>
</evidence>
<accession>A0A1Y2BHN2</accession>
<evidence type="ECO:0000256" key="6">
    <source>
        <dbReference type="RuleBase" id="RU368003"/>
    </source>
</evidence>
<keyword evidence="3 6" id="KW-0698">rRNA processing</keyword>
<feature type="compositionally biased region" description="Polar residues" evidence="8">
    <location>
        <begin position="158"/>
        <end position="172"/>
    </location>
</feature>
<evidence type="ECO:0000256" key="3">
    <source>
        <dbReference type="ARBA" id="ARBA00022552"/>
    </source>
</evidence>
<dbReference type="GO" id="GO:0005730">
    <property type="term" value="C:nucleolus"/>
    <property type="evidence" value="ECO:0007669"/>
    <property type="project" value="TreeGrafter"/>
</dbReference>
<name>A0A1Y2BHN2_9TREE</name>
<sequence length="302" mass="33957">MSEFDPTSTSSLLSSTLDDLEASLEPLHARPFSETRDELDQLSRAKIDIMLSYAIHDLIWVYLKMKGIDPNSHLVTPELERIKTYYSKVRRAEEPEQIFFPSLSTLPPLYSTPLFSTPFCLSCQLSSINLFLVIIVRVIARKSKIDIPAARRHIHHSLPNSGRPASTSTNDLPASDAASRAREEAMEAVRESTSKRFRFVAEHAEKVVPGQAEKNNTKGKGRENITGNGTGTGNECNDIEAYEDEQELVVEDEAELQDGEDIGQVEKDGDEVERQRGLLEDAEAFMREVQNEMEKQENMDVD</sequence>
<keyword evidence="10" id="KW-1185">Reference proteome</keyword>
<feature type="region of interest" description="Disordered" evidence="8">
    <location>
        <begin position="155"/>
        <end position="185"/>
    </location>
</feature>
<comment type="function">
    <text evidence="6">Required for exosome-dependent processing of pre-rRNA and small nucleolar RNA (snRNA) precursors. Involved in processing of 35S pre-rRNA at the A0, A1 and A2 sites.</text>
</comment>
<feature type="region of interest" description="Disordered" evidence="8">
    <location>
        <begin position="213"/>
        <end position="236"/>
    </location>
</feature>
<protein>
    <recommendedName>
        <fullName evidence="6">Exosome complex protein</fullName>
    </recommendedName>
</protein>
<dbReference type="Pfam" id="PF04000">
    <property type="entry name" value="Sas10_Utp3"/>
    <property type="match status" value="1"/>
</dbReference>
<dbReference type="GO" id="GO:0003723">
    <property type="term" value="F:RNA binding"/>
    <property type="evidence" value="ECO:0007669"/>
    <property type="project" value="UniProtKB-UniRule"/>
</dbReference>
<keyword evidence="4 6" id="KW-0694">RNA-binding</keyword>
<dbReference type="GO" id="GO:0000178">
    <property type="term" value="C:exosome (RNase complex)"/>
    <property type="evidence" value="ECO:0007669"/>
    <property type="project" value="TreeGrafter"/>
</dbReference>
<dbReference type="GO" id="GO:0003677">
    <property type="term" value="F:DNA binding"/>
    <property type="evidence" value="ECO:0007669"/>
    <property type="project" value="TreeGrafter"/>
</dbReference>